<dbReference type="Gene3D" id="3.40.1110.10">
    <property type="entry name" value="Calcium-transporting ATPase, cytoplasmic domain N"/>
    <property type="match status" value="1"/>
</dbReference>
<dbReference type="SUPFAM" id="SSF56784">
    <property type="entry name" value="HAD-like"/>
    <property type="match status" value="1"/>
</dbReference>
<dbReference type="PANTHER" id="PTHR43294:SF21">
    <property type="entry name" value="CATION TRANSPORTING ATPASE"/>
    <property type="match status" value="1"/>
</dbReference>
<evidence type="ECO:0000256" key="12">
    <source>
        <dbReference type="ARBA" id="ARBA00023136"/>
    </source>
</evidence>
<feature type="domain" description="Cation-transporting P-type ATPase N-terminal" evidence="15">
    <location>
        <begin position="5"/>
        <end position="79"/>
    </location>
</feature>
<dbReference type="RefSeq" id="WP_273379397.1">
    <property type="nucleotide sequence ID" value="NZ_PIUK01000077.1"/>
</dbReference>
<evidence type="ECO:0000313" key="16">
    <source>
        <dbReference type="EMBL" id="MBY6276381.1"/>
    </source>
</evidence>
<keyword evidence="6 14" id="KW-0812">Transmembrane</keyword>
<evidence type="ECO:0000256" key="7">
    <source>
        <dbReference type="ARBA" id="ARBA00022723"/>
    </source>
</evidence>
<dbReference type="SUPFAM" id="SSF81665">
    <property type="entry name" value="Calcium ATPase, transmembrane domain M"/>
    <property type="match status" value="1"/>
</dbReference>
<keyword evidence="4" id="KW-1003">Cell membrane</keyword>
<dbReference type="InterPro" id="IPR001757">
    <property type="entry name" value="P_typ_ATPase"/>
</dbReference>
<keyword evidence="9" id="KW-0067">ATP-binding</keyword>
<dbReference type="PRINTS" id="PR00119">
    <property type="entry name" value="CATATPASE"/>
</dbReference>
<dbReference type="PRINTS" id="PR00120">
    <property type="entry name" value="HATPASE"/>
</dbReference>
<dbReference type="GO" id="GO:0006883">
    <property type="term" value="P:intracellular sodium ion homeostasis"/>
    <property type="evidence" value="ECO:0007669"/>
    <property type="project" value="TreeGrafter"/>
</dbReference>
<dbReference type="CDD" id="cd02089">
    <property type="entry name" value="P-type_ATPase_Ca_prok"/>
    <property type="match status" value="1"/>
</dbReference>
<name>A0A953LHL2_SYMTR</name>
<keyword evidence="5" id="KW-0406">Ion transport</keyword>
<evidence type="ECO:0000256" key="14">
    <source>
        <dbReference type="SAM" id="Phobius"/>
    </source>
</evidence>
<dbReference type="AlphaFoldDB" id="A0A953LHL2"/>
<dbReference type="SUPFAM" id="SSF81660">
    <property type="entry name" value="Metal cation-transporting ATPase, ATP-binding domain N"/>
    <property type="match status" value="1"/>
</dbReference>
<dbReference type="InterPro" id="IPR044492">
    <property type="entry name" value="P_typ_ATPase_HD_dom"/>
</dbReference>
<dbReference type="FunFam" id="2.70.150.10:FF:000016">
    <property type="entry name" value="Calcium-transporting P-type ATPase putative"/>
    <property type="match status" value="1"/>
</dbReference>
<dbReference type="InterPro" id="IPR018303">
    <property type="entry name" value="ATPase_P-typ_P_site"/>
</dbReference>
<feature type="transmembrane region" description="Helical" evidence="14">
    <location>
        <begin position="753"/>
        <end position="775"/>
    </location>
</feature>
<evidence type="ECO:0000259" key="15">
    <source>
        <dbReference type="SMART" id="SM00831"/>
    </source>
</evidence>
<dbReference type="GO" id="GO:0005388">
    <property type="term" value="F:P-type calcium transporter activity"/>
    <property type="evidence" value="ECO:0007669"/>
    <property type="project" value="UniProtKB-EC"/>
</dbReference>
<dbReference type="FunFam" id="3.40.50.1000:FF:000028">
    <property type="entry name" value="Calcium-transporting P-type ATPase, putative"/>
    <property type="match status" value="1"/>
</dbReference>
<evidence type="ECO:0000256" key="5">
    <source>
        <dbReference type="ARBA" id="ARBA00022568"/>
    </source>
</evidence>
<evidence type="ECO:0000256" key="4">
    <source>
        <dbReference type="ARBA" id="ARBA00022475"/>
    </source>
</evidence>
<keyword evidence="5" id="KW-0109">Calcium transport</keyword>
<sequence length="885" mass="94890">MERADWHTLAPDEVIRRLSVSPGRGLTSAEAAERLARHGPNQLAEEKRRSMLTVFIDQFRDPMVIILLVAALVSLALKEFLDGGAILAIVLLNAVLGLVQEFKADQALEALKQLSAPHCKVRRDGQVVEIDTRELVPGDIVVLEAGDPVPADLRLLRAVMLQIDESLLTGESVPVDKDAARTPEANAPLADRVNMAFMSTAVTYGHGEGVVVATGMETEVGRIAGKLQEETEEATPLQKRLSEFARVLGGAMLVIVVLLGALGLWRGMDWLEVLMVAVSLAVATIPEGLPAVTTIVLALGMQRMARRNAVVRRLSAVETLGSATFICSDKTGTLTQNRMTVTRLWLPDEWVDPEGPHPLESRAGLLLAAGALCSDASLSGEDGEYRSVGDPTETALVLGAARAGLDKRQLEAGHPRVAEVPFSSSRKRMTTFHALGDPEEGYTGIVKGGPDVVLARCTRIRTAGGTEPLTPERRRAVEEANRAMAEQGIRVLAVAFTAPQPQLPEDPAALERDLELIGLIGMTDPARPESAAAVQKAHEAGIRTMMITGDHATTALAIARQVNIAGAGSRVVSGPELEEMDDAALEEAVRTVPVYARVSPEHKLRIVEALRRQGHVVAMTGDGVNDAPALKRADIGIAMGVVGTGVARGAADMVLMDDNFATIVAAVEEGRTIYANIQKATFFLLSANLGELLIMTVAMLAGWPMPLQPIHLLWINLVTDSLPAIALGVEPAEPGIMRQKPRDPREPVLPSQLLAMMGIQSVFRTLAVLTALWLGLRAGSADPAATGSTYAFATLAIGELWWAHSCRSLRQAPWRIGFFRNRVAWVATGVGLLLMVGVMAVPFLQPLFKVTPIGLRGWITVVLLSLIPTVAMEPVKAIFARRQRG</sequence>
<dbReference type="InterPro" id="IPR050510">
    <property type="entry name" value="Cation_transp_ATPase_P-type"/>
</dbReference>
<dbReference type="GO" id="GO:1990573">
    <property type="term" value="P:potassium ion import across plasma membrane"/>
    <property type="evidence" value="ECO:0007669"/>
    <property type="project" value="TreeGrafter"/>
</dbReference>
<dbReference type="InterPro" id="IPR059000">
    <property type="entry name" value="ATPase_P-type_domA"/>
</dbReference>
<dbReference type="Gene3D" id="2.70.150.10">
    <property type="entry name" value="Calcium-transporting ATPase, cytoplasmic transduction domain A"/>
    <property type="match status" value="1"/>
</dbReference>
<dbReference type="Pfam" id="PF13246">
    <property type="entry name" value="Cation_ATPase"/>
    <property type="match status" value="1"/>
</dbReference>
<dbReference type="Gene3D" id="3.40.50.1000">
    <property type="entry name" value="HAD superfamily/HAD-like"/>
    <property type="match status" value="1"/>
</dbReference>
<comment type="catalytic activity">
    <reaction evidence="13">
        <text>Ca(2+)(in) + ATP + H2O = Ca(2+)(out) + ADP + phosphate + H(+)</text>
        <dbReference type="Rhea" id="RHEA:18105"/>
        <dbReference type="ChEBI" id="CHEBI:15377"/>
        <dbReference type="ChEBI" id="CHEBI:15378"/>
        <dbReference type="ChEBI" id="CHEBI:29108"/>
        <dbReference type="ChEBI" id="CHEBI:30616"/>
        <dbReference type="ChEBI" id="CHEBI:43474"/>
        <dbReference type="ChEBI" id="CHEBI:456216"/>
        <dbReference type="EC" id="7.2.2.10"/>
    </reaction>
</comment>
<dbReference type="SFLD" id="SFLDG00002">
    <property type="entry name" value="C1.7:_P-type_atpase_like"/>
    <property type="match status" value="1"/>
</dbReference>
<keyword evidence="11 14" id="KW-1133">Transmembrane helix</keyword>
<evidence type="ECO:0000256" key="1">
    <source>
        <dbReference type="ARBA" id="ARBA00004651"/>
    </source>
</evidence>
<accession>A0A953LHL2</accession>
<proteinExistence type="inferred from homology"/>
<dbReference type="GO" id="GO:0046872">
    <property type="term" value="F:metal ion binding"/>
    <property type="evidence" value="ECO:0007669"/>
    <property type="project" value="UniProtKB-KW"/>
</dbReference>
<dbReference type="Pfam" id="PF00690">
    <property type="entry name" value="Cation_ATPase_N"/>
    <property type="match status" value="1"/>
</dbReference>
<dbReference type="Gene3D" id="1.20.1110.10">
    <property type="entry name" value="Calcium-transporting ATPase, transmembrane domain"/>
    <property type="match status" value="1"/>
</dbReference>
<dbReference type="GO" id="GO:0005886">
    <property type="term" value="C:plasma membrane"/>
    <property type="evidence" value="ECO:0007669"/>
    <property type="project" value="UniProtKB-SubCell"/>
</dbReference>
<dbReference type="Pfam" id="PF00689">
    <property type="entry name" value="Cation_ATPase_C"/>
    <property type="match status" value="1"/>
</dbReference>
<dbReference type="InterPro" id="IPR023299">
    <property type="entry name" value="ATPase_P-typ_cyto_dom_N"/>
</dbReference>
<evidence type="ECO:0000256" key="8">
    <source>
        <dbReference type="ARBA" id="ARBA00022741"/>
    </source>
</evidence>
<keyword evidence="5" id="KW-0813">Transport</keyword>
<feature type="transmembrane region" description="Helical" evidence="14">
    <location>
        <begin position="247"/>
        <end position="268"/>
    </location>
</feature>
<evidence type="ECO:0000256" key="6">
    <source>
        <dbReference type="ARBA" id="ARBA00022692"/>
    </source>
</evidence>
<dbReference type="InterPro" id="IPR036412">
    <property type="entry name" value="HAD-like_sf"/>
</dbReference>
<evidence type="ECO:0000256" key="10">
    <source>
        <dbReference type="ARBA" id="ARBA00022967"/>
    </source>
</evidence>
<reference evidence="16" key="1">
    <citation type="submission" date="2017-11" db="EMBL/GenBank/DDBJ databases">
        <title>Three new genomes from thermophilic consortium.</title>
        <authorList>
            <person name="Quaggio R."/>
            <person name="Amgarten D."/>
            <person name="Setubal J.C."/>
        </authorList>
    </citation>
    <scope>NUCLEOTIDE SEQUENCE</scope>
    <source>
        <strain evidence="16">ZCTH01-B2</strain>
    </source>
</reference>
<keyword evidence="7" id="KW-0479">Metal-binding</keyword>
<keyword evidence="12 14" id="KW-0472">Membrane</keyword>
<dbReference type="NCBIfam" id="TIGR01494">
    <property type="entry name" value="ATPase_P-type"/>
    <property type="match status" value="3"/>
</dbReference>
<dbReference type="GO" id="GO:0005391">
    <property type="term" value="F:P-type sodium:potassium-exchanging transporter activity"/>
    <property type="evidence" value="ECO:0007669"/>
    <property type="project" value="TreeGrafter"/>
</dbReference>
<dbReference type="SFLD" id="SFLDF00027">
    <property type="entry name" value="p-type_atpase"/>
    <property type="match status" value="1"/>
</dbReference>
<comment type="subcellular location">
    <subcellularLocation>
        <location evidence="1">Cell membrane</location>
        <topology evidence="1">Multi-pass membrane protein</topology>
    </subcellularLocation>
</comment>
<evidence type="ECO:0000256" key="11">
    <source>
        <dbReference type="ARBA" id="ARBA00022989"/>
    </source>
</evidence>
<dbReference type="PANTHER" id="PTHR43294">
    <property type="entry name" value="SODIUM/POTASSIUM-TRANSPORTING ATPASE SUBUNIT ALPHA"/>
    <property type="match status" value="1"/>
</dbReference>
<dbReference type="Proteomes" id="UP000732377">
    <property type="component" value="Unassembled WGS sequence"/>
</dbReference>
<keyword evidence="5" id="KW-0106">Calcium</keyword>
<dbReference type="Pfam" id="PF00122">
    <property type="entry name" value="E1-E2_ATPase"/>
    <property type="match status" value="1"/>
</dbReference>
<dbReference type="InterPro" id="IPR008250">
    <property type="entry name" value="ATPase_P-typ_transduc_dom_A_sf"/>
</dbReference>
<protein>
    <recommendedName>
        <fullName evidence="3">P-type Ca(2+) transporter</fullName>
        <ecNumber evidence="3">7.2.2.10</ecNumber>
    </recommendedName>
</protein>
<dbReference type="SFLD" id="SFLDS00003">
    <property type="entry name" value="Haloacid_Dehalogenase"/>
    <property type="match status" value="1"/>
</dbReference>
<evidence type="ECO:0000256" key="13">
    <source>
        <dbReference type="ARBA" id="ARBA00048694"/>
    </source>
</evidence>
<dbReference type="SMART" id="SM00831">
    <property type="entry name" value="Cation_ATPase_N"/>
    <property type="match status" value="1"/>
</dbReference>
<comment type="similarity">
    <text evidence="2">Belongs to the cation transport ATPase (P-type) (TC 3.A.3) family. Type IIA subfamily.</text>
</comment>
<dbReference type="GO" id="GO:0036376">
    <property type="term" value="P:sodium ion export across plasma membrane"/>
    <property type="evidence" value="ECO:0007669"/>
    <property type="project" value="TreeGrafter"/>
</dbReference>
<keyword evidence="10" id="KW-1278">Translocase</keyword>
<dbReference type="EMBL" id="PIUK01000077">
    <property type="protein sequence ID" value="MBY6276381.1"/>
    <property type="molecule type" value="Genomic_DNA"/>
</dbReference>
<feature type="transmembrane region" description="Helical" evidence="14">
    <location>
        <begin position="274"/>
        <end position="299"/>
    </location>
</feature>
<comment type="caution">
    <text evidence="16">The sequence shown here is derived from an EMBL/GenBank/DDBJ whole genome shotgun (WGS) entry which is preliminary data.</text>
</comment>
<dbReference type="GO" id="GO:0005524">
    <property type="term" value="F:ATP binding"/>
    <property type="evidence" value="ECO:0007669"/>
    <property type="project" value="UniProtKB-KW"/>
</dbReference>
<feature type="transmembrane region" description="Helical" evidence="14">
    <location>
        <begin position="857"/>
        <end position="879"/>
    </location>
</feature>
<dbReference type="GO" id="GO:0016887">
    <property type="term" value="F:ATP hydrolysis activity"/>
    <property type="evidence" value="ECO:0007669"/>
    <property type="project" value="InterPro"/>
</dbReference>
<dbReference type="PROSITE" id="PS00154">
    <property type="entry name" value="ATPASE_E1_E2"/>
    <property type="match status" value="1"/>
</dbReference>
<dbReference type="EC" id="7.2.2.10" evidence="3"/>
<evidence type="ECO:0000313" key="17">
    <source>
        <dbReference type="Proteomes" id="UP000732377"/>
    </source>
</evidence>
<organism evidence="16 17">
    <name type="scientific">Symbiobacterium thermophilum</name>
    <dbReference type="NCBI Taxonomy" id="2734"/>
    <lineage>
        <taxon>Bacteria</taxon>
        <taxon>Bacillati</taxon>
        <taxon>Bacillota</taxon>
        <taxon>Clostridia</taxon>
        <taxon>Eubacteriales</taxon>
        <taxon>Symbiobacteriaceae</taxon>
        <taxon>Symbiobacterium</taxon>
    </lineage>
</organism>
<evidence type="ECO:0000256" key="3">
    <source>
        <dbReference type="ARBA" id="ARBA00012790"/>
    </source>
</evidence>
<gene>
    <name evidence="16" type="ORF">CWE10_09240</name>
</gene>
<keyword evidence="8" id="KW-0547">Nucleotide-binding</keyword>
<dbReference type="InterPro" id="IPR023298">
    <property type="entry name" value="ATPase_P-typ_TM_dom_sf"/>
</dbReference>
<evidence type="ECO:0000256" key="9">
    <source>
        <dbReference type="ARBA" id="ARBA00022840"/>
    </source>
</evidence>
<dbReference type="GO" id="GO:1902600">
    <property type="term" value="P:proton transmembrane transport"/>
    <property type="evidence" value="ECO:0007669"/>
    <property type="project" value="TreeGrafter"/>
</dbReference>
<feature type="transmembrane region" description="Helical" evidence="14">
    <location>
        <begin position="680"/>
        <end position="701"/>
    </location>
</feature>
<dbReference type="GO" id="GO:0030007">
    <property type="term" value="P:intracellular potassium ion homeostasis"/>
    <property type="evidence" value="ECO:0007669"/>
    <property type="project" value="TreeGrafter"/>
</dbReference>
<dbReference type="SUPFAM" id="SSF81653">
    <property type="entry name" value="Calcium ATPase, transduction domain A"/>
    <property type="match status" value="1"/>
</dbReference>
<feature type="transmembrane region" description="Helical" evidence="14">
    <location>
        <begin position="823"/>
        <end position="845"/>
    </location>
</feature>
<dbReference type="InterPro" id="IPR004014">
    <property type="entry name" value="ATPase_P-typ_cation-transptr_N"/>
</dbReference>
<dbReference type="InterPro" id="IPR023214">
    <property type="entry name" value="HAD_sf"/>
</dbReference>
<evidence type="ECO:0000256" key="2">
    <source>
        <dbReference type="ARBA" id="ARBA00005675"/>
    </source>
</evidence>
<dbReference type="InterPro" id="IPR006068">
    <property type="entry name" value="ATPase_P-typ_cation-transptr_C"/>
</dbReference>